<name>A0A176WNY6_MARPO</name>
<feature type="region of interest" description="Disordered" evidence="1">
    <location>
        <begin position="51"/>
        <end position="157"/>
    </location>
</feature>
<proteinExistence type="predicted"/>
<feature type="compositionally biased region" description="Basic and acidic residues" evidence="1">
    <location>
        <begin position="51"/>
        <end position="66"/>
    </location>
</feature>
<comment type="caution">
    <text evidence="2">The sequence shown here is derived from an EMBL/GenBank/DDBJ whole genome shotgun (WGS) entry which is preliminary data.</text>
</comment>
<protein>
    <submittedName>
        <fullName evidence="2">Uncharacterized protein</fullName>
    </submittedName>
</protein>
<evidence type="ECO:0000256" key="1">
    <source>
        <dbReference type="SAM" id="MobiDB-lite"/>
    </source>
</evidence>
<evidence type="ECO:0000313" key="2">
    <source>
        <dbReference type="EMBL" id="OAE34868.1"/>
    </source>
</evidence>
<gene>
    <name evidence="2" type="ORF">AXG93_2437s1000</name>
</gene>
<sequence>MQTNKNIAILRAMKAADCLFGKGAAEFQNGSSDIVAALFVVLAGYLPYVENKSENQRDDRHPDDKGTQTASPRHRSPPASAPMPSFPARFKTGSDNATGRKAGKSAADIGPARRAFSRCSSPRPANASIAAEMRVSSSPARKLSRSRPVAERISSGT</sequence>
<reference evidence="2" key="1">
    <citation type="submission" date="2016-03" db="EMBL/GenBank/DDBJ databases">
        <title>Mechanisms controlling the formation of the plant cell surface in tip-growing cells are functionally conserved among land plants.</title>
        <authorList>
            <person name="Honkanen S."/>
            <person name="Jones V.A."/>
            <person name="Morieri G."/>
            <person name="Champion C."/>
            <person name="Hetherington A.J."/>
            <person name="Kelly S."/>
            <person name="Saint-Marcoux D."/>
            <person name="Proust H."/>
            <person name="Prescott H."/>
            <person name="Dolan L."/>
        </authorList>
    </citation>
    <scope>NUCLEOTIDE SEQUENCE [LARGE SCALE GENOMIC DNA]</scope>
    <source>
        <tissue evidence="2">Whole gametophyte</tissue>
    </source>
</reference>
<keyword evidence="3" id="KW-1185">Reference proteome</keyword>
<dbReference type="AlphaFoldDB" id="A0A176WNY6"/>
<dbReference type="EMBL" id="LVLJ01000308">
    <property type="protein sequence ID" value="OAE34868.1"/>
    <property type="molecule type" value="Genomic_DNA"/>
</dbReference>
<accession>A0A176WNY6</accession>
<evidence type="ECO:0000313" key="3">
    <source>
        <dbReference type="Proteomes" id="UP000077202"/>
    </source>
</evidence>
<organism evidence="2 3">
    <name type="scientific">Marchantia polymorpha subsp. ruderalis</name>
    <dbReference type="NCBI Taxonomy" id="1480154"/>
    <lineage>
        <taxon>Eukaryota</taxon>
        <taxon>Viridiplantae</taxon>
        <taxon>Streptophyta</taxon>
        <taxon>Embryophyta</taxon>
        <taxon>Marchantiophyta</taxon>
        <taxon>Marchantiopsida</taxon>
        <taxon>Marchantiidae</taxon>
        <taxon>Marchantiales</taxon>
        <taxon>Marchantiaceae</taxon>
        <taxon>Marchantia</taxon>
    </lineage>
</organism>
<dbReference type="Proteomes" id="UP000077202">
    <property type="component" value="Unassembled WGS sequence"/>
</dbReference>